<evidence type="ECO:0000313" key="1">
    <source>
        <dbReference type="EMBL" id="QNO11455.1"/>
    </source>
</evidence>
<organism evidence="1 2">
    <name type="scientific">Acinetobacter phage Aristophanes</name>
    <dbReference type="NCBI Taxonomy" id="2759203"/>
    <lineage>
        <taxon>Viruses</taxon>
        <taxon>Duplodnaviria</taxon>
        <taxon>Heunggongvirae</taxon>
        <taxon>Uroviricota</taxon>
        <taxon>Caudoviricetes</taxon>
        <taxon>Autographivirales</taxon>
        <taxon>Autoscriptoviridae</taxon>
        <taxon>Beijerinckvirinae</taxon>
        <taxon>Aristophanesvirus</taxon>
        <taxon>Aristophanesvirus aristophanes</taxon>
    </lineage>
</organism>
<evidence type="ECO:0000313" key="2">
    <source>
        <dbReference type="Proteomes" id="UP000516232"/>
    </source>
</evidence>
<accession>A0A7G9VYP0</accession>
<dbReference type="EMBL" id="MT783706">
    <property type="protein sequence ID" value="QNO11455.1"/>
    <property type="molecule type" value="Genomic_DNA"/>
</dbReference>
<gene>
    <name evidence="1" type="ORF">Aristophanes_00031</name>
</gene>
<keyword evidence="2" id="KW-1185">Reference proteome</keyword>
<name>A0A7G9VYP0_BPACA</name>
<organismHost>
    <name type="scientific">Acinetobacter baumannii</name>
    <dbReference type="NCBI Taxonomy" id="470"/>
</organismHost>
<protein>
    <submittedName>
        <fullName evidence="1">Uncharacterized protein</fullName>
    </submittedName>
</protein>
<sequence length="111" mass="12689">MILHNARGSGRTTRMLWAAAQAAQHKQVCVVANTNSQLQELERYAHRLFSPNILQNMKFVAVFHTGMEWTSDMRVVRLGQGEKDLYVDHRVYEAKLEGLQNLITGATKYDL</sequence>
<proteinExistence type="predicted"/>
<dbReference type="Proteomes" id="UP000516232">
    <property type="component" value="Segment"/>
</dbReference>
<reference evidence="1 2" key="1">
    <citation type="submission" date="2020-07" db="EMBL/GenBank/DDBJ databases">
        <authorList>
            <person name="Shneider M.M."/>
            <person name="Timoshina O.V."/>
            <person name="Evseev P.V."/>
            <person name="Shelenkov A.A."/>
            <person name="Mikhailova Y.V."/>
            <person name="Yanushevich Y."/>
            <person name="Shagin D.A."/>
            <person name="Miroshnikov K.A."/>
        </authorList>
    </citation>
    <scope>NUCLEOTIDE SEQUENCE [LARGE SCALE GENOMIC DNA]</scope>
</reference>